<dbReference type="InterPro" id="IPR036188">
    <property type="entry name" value="FAD/NAD-bd_sf"/>
</dbReference>
<evidence type="ECO:0000256" key="1">
    <source>
        <dbReference type="ARBA" id="ARBA00001974"/>
    </source>
</evidence>
<dbReference type="GO" id="GO:0005737">
    <property type="term" value="C:cytoplasm"/>
    <property type="evidence" value="ECO:0007669"/>
    <property type="project" value="TreeGrafter"/>
</dbReference>
<dbReference type="Pfam" id="PF07992">
    <property type="entry name" value="Pyr_redox_2"/>
    <property type="match status" value="1"/>
</dbReference>
<accession>A0AAW5SVW8</accession>
<evidence type="ECO:0000313" key="7">
    <source>
        <dbReference type="EMBL" id="MCV7386481.1"/>
    </source>
</evidence>
<dbReference type="InterPro" id="IPR050446">
    <property type="entry name" value="FAD-oxidoreductase/Apoptosis"/>
</dbReference>
<reference evidence="7" key="1">
    <citation type="submission" date="2020-07" db="EMBL/GenBank/DDBJ databases">
        <authorList>
            <person name="Pettersson B.M.F."/>
            <person name="Behra P.R.K."/>
            <person name="Ramesh M."/>
            <person name="Das S."/>
            <person name="Dasgupta S."/>
            <person name="Kirsebom L.A."/>
        </authorList>
    </citation>
    <scope>NUCLEOTIDE SEQUENCE</scope>
    <source>
        <strain evidence="7">DSM 44242</strain>
    </source>
</reference>
<dbReference type="PRINTS" id="PR00368">
    <property type="entry name" value="FADPNR"/>
</dbReference>
<dbReference type="Gene3D" id="3.30.390.30">
    <property type="match status" value="1"/>
</dbReference>
<evidence type="ECO:0000259" key="6">
    <source>
        <dbReference type="Pfam" id="PF14759"/>
    </source>
</evidence>
<comment type="caution">
    <text evidence="7">The sequence shown here is derived from an EMBL/GenBank/DDBJ whole genome shotgun (WGS) entry which is preliminary data.</text>
</comment>
<organism evidence="7 8">
    <name type="scientific">Mycolicibacterium porcinum</name>
    <dbReference type="NCBI Taxonomy" id="39693"/>
    <lineage>
        <taxon>Bacteria</taxon>
        <taxon>Bacillati</taxon>
        <taxon>Actinomycetota</taxon>
        <taxon>Actinomycetes</taxon>
        <taxon>Mycobacteriales</taxon>
        <taxon>Mycobacteriaceae</taxon>
        <taxon>Mycolicibacterium</taxon>
    </lineage>
</organism>
<proteinExistence type="predicted"/>
<evidence type="ECO:0000256" key="4">
    <source>
        <dbReference type="ARBA" id="ARBA00023002"/>
    </source>
</evidence>
<evidence type="ECO:0000259" key="5">
    <source>
        <dbReference type="Pfam" id="PF07992"/>
    </source>
</evidence>
<dbReference type="EMBL" id="JACKVC010000006">
    <property type="protein sequence ID" value="MCV7386481.1"/>
    <property type="molecule type" value="Genomic_DNA"/>
</dbReference>
<dbReference type="GO" id="GO:0016651">
    <property type="term" value="F:oxidoreductase activity, acting on NAD(P)H"/>
    <property type="evidence" value="ECO:0007669"/>
    <property type="project" value="TreeGrafter"/>
</dbReference>
<evidence type="ECO:0000313" key="8">
    <source>
        <dbReference type="Proteomes" id="UP001141659"/>
    </source>
</evidence>
<evidence type="ECO:0000256" key="2">
    <source>
        <dbReference type="ARBA" id="ARBA00022630"/>
    </source>
</evidence>
<dbReference type="InterPro" id="IPR023753">
    <property type="entry name" value="FAD/NAD-binding_dom"/>
</dbReference>
<dbReference type="Proteomes" id="UP001141659">
    <property type="component" value="Unassembled WGS sequence"/>
</dbReference>
<dbReference type="AlphaFoldDB" id="A0AAW5SVW8"/>
<keyword evidence="3" id="KW-0274">FAD</keyword>
<comment type="cofactor">
    <cofactor evidence="1">
        <name>FAD</name>
        <dbReference type="ChEBI" id="CHEBI:57692"/>
    </cofactor>
</comment>
<dbReference type="InterPro" id="IPR016156">
    <property type="entry name" value="FAD/NAD-linked_Rdtase_dimer_sf"/>
</dbReference>
<dbReference type="PANTHER" id="PTHR43557">
    <property type="entry name" value="APOPTOSIS-INDUCING FACTOR 1"/>
    <property type="match status" value="1"/>
</dbReference>
<protein>
    <submittedName>
        <fullName evidence="7">FAD-dependent oxidoreductase</fullName>
    </submittedName>
</protein>
<feature type="domain" description="FAD/NAD(P)-binding" evidence="5">
    <location>
        <begin position="1"/>
        <end position="285"/>
    </location>
</feature>
<feature type="domain" description="Reductase C-terminal" evidence="6">
    <location>
        <begin position="308"/>
        <end position="376"/>
    </location>
</feature>
<evidence type="ECO:0000256" key="3">
    <source>
        <dbReference type="ARBA" id="ARBA00022827"/>
    </source>
</evidence>
<dbReference type="SUPFAM" id="SSF55424">
    <property type="entry name" value="FAD/NAD-linked reductases, dimerisation (C-terminal) domain"/>
    <property type="match status" value="1"/>
</dbReference>
<dbReference type="InterPro" id="IPR028202">
    <property type="entry name" value="Reductase_C"/>
</dbReference>
<sequence length="389" mass="41180">MAGLKTAQSLRRLGYDGELVVIGDEARAGYDRPPLSKQILTGQWLPDQITLDVADLDAEVRASARATALCLSSRTLTLSDGERMAFERLVIATGARARRLPLCDVNRVHVVRTLDDALALGADLDAGPQRVAIVGGGFIGAEVASSCRQRGLEATIIEPLAAPLVRVVGSAVGECLGQHYRDHGVDVRLGVTVTGWTTGADGGISALELSDGSFLPCDVAVVAVGALPNTEWLSGSGLTVDDGVVCDADLQAAPGVVAVGDVAKWPNARTGEFRRIEHYDNAGRQPEHAAATLLGEPRPAPGFAPVPWVWSDQFDRKIQIYGSTAGHDEVVVAAGSLSDRKFLALYRKGGRLCAALSVNMVKPLLTYRRLLEQGNVSWDEAVTRAGVFA</sequence>
<dbReference type="Pfam" id="PF14759">
    <property type="entry name" value="Reductase_C"/>
    <property type="match status" value="1"/>
</dbReference>
<gene>
    <name evidence="7" type="ORF">H5P34_00270</name>
</gene>
<name>A0AAW5SVW8_9MYCO</name>
<dbReference type="SUPFAM" id="SSF51905">
    <property type="entry name" value="FAD/NAD(P)-binding domain"/>
    <property type="match status" value="2"/>
</dbReference>
<dbReference type="PRINTS" id="PR00411">
    <property type="entry name" value="PNDRDTASEI"/>
</dbReference>
<dbReference type="PANTHER" id="PTHR43557:SF2">
    <property type="entry name" value="RIESKE DOMAIN-CONTAINING PROTEIN-RELATED"/>
    <property type="match status" value="1"/>
</dbReference>
<reference evidence="7" key="2">
    <citation type="journal article" date="2022" name="BMC Genomics">
        <title>Comparative genome analysis of mycobacteria focusing on tRNA and non-coding RNA.</title>
        <authorList>
            <person name="Behra P.R.K."/>
            <person name="Pettersson B.M.F."/>
            <person name="Ramesh M."/>
            <person name="Das S."/>
            <person name="Dasgupta S."/>
            <person name="Kirsebom L.A."/>
        </authorList>
    </citation>
    <scope>NUCLEOTIDE SEQUENCE</scope>
    <source>
        <strain evidence="7">DSM 44242</strain>
    </source>
</reference>
<keyword evidence="4" id="KW-0560">Oxidoreductase</keyword>
<keyword evidence="2" id="KW-0285">Flavoprotein</keyword>
<dbReference type="Gene3D" id="3.50.50.60">
    <property type="entry name" value="FAD/NAD(P)-binding domain"/>
    <property type="match status" value="2"/>
</dbReference>